<evidence type="ECO:0000259" key="7">
    <source>
        <dbReference type="Pfam" id="PF16529"/>
    </source>
</evidence>
<evidence type="ECO:0000256" key="4">
    <source>
        <dbReference type="ARBA" id="ARBA00022574"/>
    </source>
</evidence>
<evidence type="ECO:0000256" key="2">
    <source>
        <dbReference type="ARBA" id="ARBA00009639"/>
    </source>
</evidence>
<keyword evidence="5" id="KW-0677">Repeat</keyword>
<evidence type="ECO:0000256" key="6">
    <source>
        <dbReference type="SAM" id="MobiDB-lite"/>
    </source>
</evidence>
<evidence type="ECO:0000256" key="1">
    <source>
        <dbReference type="ARBA" id="ARBA00004201"/>
    </source>
</evidence>
<comment type="subcellular location">
    <subcellularLocation>
        <location evidence="1">Cytoplasm</location>
        <location evidence="1">P-body</location>
    </subcellularLocation>
</comment>
<name>A0A0K8WEZ9_BACLA</name>
<dbReference type="InterPro" id="IPR036322">
    <property type="entry name" value="WD40_repeat_dom_sf"/>
</dbReference>
<dbReference type="PANTHER" id="PTHR15598">
    <property type="entry name" value="ENHANCER OF MRNA-DECAPPING PROTEIN 4"/>
    <property type="match status" value="1"/>
</dbReference>
<dbReference type="InterPro" id="IPR015943">
    <property type="entry name" value="WD40/YVTN_repeat-like_dom_sf"/>
</dbReference>
<organism evidence="8">
    <name type="scientific">Bactrocera latifrons</name>
    <name type="common">Malaysian fruit fly</name>
    <name type="synonym">Chaetodacus latifrons</name>
    <dbReference type="NCBI Taxonomy" id="174628"/>
    <lineage>
        <taxon>Eukaryota</taxon>
        <taxon>Metazoa</taxon>
        <taxon>Ecdysozoa</taxon>
        <taxon>Arthropoda</taxon>
        <taxon>Hexapoda</taxon>
        <taxon>Insecta</taxon>
        <taxon>Pterygota</taxon>
        <taxon>Neoptera</taxon>
        <taxon>Endopterygota</taxon>
        <taxon>Diptera</taxon>
        <taxon>Brachycera</taxon>
        <taxon>Muscomorpha</taxon>
        <taxon>Tephritoidea</taxon>
        <taxon>Tephritidae</taxon>
        <taxon>Bactrocera</taxon>
        <taxon>Bactrocera</taxon>
    </lineage>
</organism>
<feature type="region of interest" description="Disordered" evidence="6">
    <location>
        <begin position="790"/>
        <end position="854"/>
    </location>
</feature>
<feature type="compositionally biased region" description="Acidic residues" evidence="6">
    <location>
        <begin position="794"/>
        <end position="804"/>
    </location>
</feature>
<dbReference type="EMBL" id="GDHF01002884">
    <property type="protein sequence ID" value="JAI49430.1"/>
    <property type="molecule type" value="Transcribed_RNA"/>
</dbReference>
<dbReference type="SUPFAM" id="SSF50978">
    <property type="entry name" value="WD40 repeat-like"/>
    <property type="match status" value="1"/>
</dbReference>
<evidence type="ECO:0000256" key="3">
    <source>
        <dbReference type="ARBA" id="ARBA00022490"/>
    </source>
</evidence>
<keyword evidence="3" id="KW-0963">Cytoplasm</keyword>
<comment type="similarity">
    <text evidence="2">Belongs to the WD repeat EDC4 family.</text>
</comment>
<dbReference type="Pfam" id="PF16529">
    <property type="entry name" value="Ge1_WD40"/>
    <property type="match status" value="1"/>
</dbReference>
<dbReference type="InterPro" id="IPR045152">
    <property type="entry name" value="EDC4-like"/>
</dbReference>
<evidence type="ECO:0000313" key="8">
    <source>
        <dbReference type="EMBL" id="JAI49430.1"/>
    </source>
</evidence>
<feature type="domain" description="Enhancer of mRNA-decapping protein 4 WD40 repeat region" evidence="7">
    <location>
        <begin position="98"/>
        <end position="422"/>
    </location>
</feature>
<dbReference type="FunFam" id="2.130.10.10:FF:001414">
    <property type="entry name" value="Enhancer of mRNA-decapping protein 4 homolog"/>
    <property type="match status" value="1"/>
</dbReference>
<dbReference type="GO" id="GO:0000932">
    <property type="term" value="C:P-body"/>
    <property type="evidence" value="ECO:0007669"/>
    <property type="project" value="UniProtKB-SubCell"/>
</dbReference>
<dbReference type="InterPro" id="IPR032401">
    <property type="entry name" value="EDC4_WD40"/>
</dbReference>
<feature type="compositionally biased region" description="Polar residues" evidence="6">
    <location>
        <begin position="830"/>
        <end position="840"/>
    </location>
</feature>
<dbReference type="OrthoDB" id="21128at2759"/>
<reference evidence="8" key="1">
    <citation type="submission" date="2015-06" db="EMBL/GenBank/DDBJ databases">
        <authorList>
            <person name="Hoefler B.C."/>
            <person name="Straight P.D."/>
        </authorList>
    </citation>
    <scope>NUCLEOTIDE SEQUENCE</scope>
</reference>
<dbReference type="SMART" id="SM00320">
    <property type="entry name" value="WD40"/>
    <property type="match status" value="2"/>
</dbReference>
<protein>
    <submittedName>
        <fullName evidence="8">Enhancer of mRNA-decapping protein 4</fullName>
    </submittedName>
</protein>
<dbReference type="PANTHER" id="PTHR15598:SF5">
    <property type="entry name" value="ENHANCER OF MRNA-DECAPPING PROTEIN 4"/>
    <property type="match status" value="1"/>
</dbReference>
<accession>A0A0K8WEZ9</accession>
<dbReference type="AlphaFoldDB" id="A0A0K8WEZ9"/>
<evidence type="ECO:0000256" key="5">
    <source>
        <dbReference type="ARBA" id="ARBA00022737"/>
    </source>
</evidence>
<proteinExistence type="inferred from homology"/>
<dbReference type="InterPro" id="IPR001680">
    <property type="entry name" value="WD40_rpt"/>
</dbReference>
<sequence length="990" mass="109496">MLISVITIIALLKNSLQRFRGRCYSNSYLPSISRTKGIKMSTKYMGEKADNPTSEGISSDAVSNCSIINFKADDIQYSYEIATKNVNIVVSPGNHDHGSSKVKLKNIVDYKWELKNYPGHLIAVHMDGKHIAYVINVNNKVSRVEGMVRVVKAQTVLRALIKGMSGEVLDLQFAHIERERILASIDMNALYIHKIDLVDDNLQCSLVVKIEDPLANYTPKFDKISWCPFIDVPGEDDEDSQLIVWARGSTLQCFNINVIITEYGMGVIHPNDISMGYLKVYDELSTVSWVALSPDGSTLGVASIDGVIRFYQVYMHDKEPRCLHQWSPHNGKPISSFFFLDNLTRNVSETYWKYAITGAGNNTEFKVWDCSTWECLQSLNFTTESEETKLPRFIAEIDRTSSYLVISSLDTRTCYIMQIVNNSNISLAKGSDSESNNNLANISISSSSSVGSSKSQSKNLRHLVYIKSISEFPLSSGILSFSIVDAAVRRYKCGNDNYMCEDFDDYDEETNSTYCVVVRMFIVQSKSMQECRILYQPSVTENTEVRSTLSDDSDGVSASQDSSLLDSVRSCINSAGDVKGGAIGYTNSTNSNNIKHNIIKTEQVDEEVVKHKNYNETNSLESILGIAAIPSTNATNKINIQTATPSSVVAGAATSAIMDDVTYNRSCSASPQSSKTSFTKINLMTPDAFSANLNDKKTSDCVSSEVLNTILMLAGVAGQTPAPKAESINILNLVNNKIIEDKEHQKLQLKQSLDPQKKFIVISHNSGRNVDNVASGGSSPSREVQEIMSLQENESGDDELLEETDSTKKVDNQTKSTEIDKTELIAPKCHSTTSIPNWPTGSDPHKATPKQSTELQNAASLISQAVNASSNILNNNVGASTLTSTSSGSNNNSEGKAIESNTDMMELNGKMNQLIELVKIQSVQINHLQAEVSSMRKANPMTSTKSMSEFSFKLEMQLSKLMEQYLKRYENEHKKKLSAFMAGRFVNYYV</sequence>
<gene>
    <name evidence="8" type="primary">Ge-1_2</name>
    <name evidence="8" type="ORF">c0_g1_i3</name>
</gene>
<feature type="compositionally biased region" description="Basic and acidic residues" evidence="6">
    <location>
        <begin position="805"/>
        <end position="823"/>
    </location>
</feature>
<dbReference type="Gene3D" id="2.130.10.10">
    <property type="entry name" value="YVTN repeat-like/Quinoprotein amine dehydrogenase"/>
    <property type="match status" value="1"/>
</dbReference>
<dbReference type="GO" id="GO:0031087">
    <property type="term" value="P:deadenylation-independent decapping of nuclear-transcribed mRNA"/>
    <property type="evidence" value="ECO:0007669"/>
    <property type="project" value="InterPro"/>
</dbReference>
<keyword evidence="4" id="KW-0853">WD repeat</keyword>